<keyword evidence="3" id="KW-1185">Reference proteome</keyword>
<sequence length="205" mass="23674">MGNIGETERARVMCDGGRIEESNGVYRVNEVLAVTRSIGDYGLKPIVSNIPDHKKYTLTGSEFFMINASDGFWEYVEKQVIVASVYRMYFEYNNVIYDDELYINHSYLNFKKSEYDCEYCKINVTGNKIDEAKNPHKMFNKFYNQPNNFQNFAKLLPRKLIKLAVDNGSKDNISIIVEICLCNQLKLSLNDQNCIYLIALSNSLH</sequence>
<dbReference type="AlphaFoldDB" id="A0A177B2V1"/>
<gene>
    <name evidence="2" type="ORF">A3Q56_04344</name>
</gene>
<reference evidence="2 3" key="1">
    <citation type="submission" date="2016-04" db="EMBL/GenBank/DDBJ databases">
        <title>The genome of Intoshia linei affirms orthonectids as highly simplified spiralians.</title>
        <authorList>
            <person name="Mikhailov K.V."/>
            <person name="Slusarev G.S."/>
            <person name="Nikitin M.A."/>
            <person name="Logacheva M.D."/>
            <person name="Penin A."/>
            <person name="Aleoshin V."/>
            <person name="Panchin Y.V."/>
        </authorList>
    </citation>
    <scope>NUCLEOTIDE SEQUENCE [LARGE SCALE GENOMIC DNA]</scope>
    <source>
        <strain evidence="2">Intl2013</strain>
        <tissue evidence="2">Whole animal</tissue>
    </source>
</reference>
<dbReference type="Proteomes" id="UP000078046">
    <property type="component" value="Unassembled WGS sequence"/>
</dbReference>
<dbReference type="Gene3D" id="3.60.40.10">
    <property type="entry name" value="PPM-type phosphatase domain"/>
    <property type="match status" value="1"/>
</dbReference>
<dbReference type="OrthoDB" id="10264738at2759"/>
<protein>
    <recommendedName>
        <fullName evidence="1">PPM-type phosphatase domain-containing protein</fullName>
    </recommendedName>
</protein>
<dbReference type="GO" id="GO:0004722">
    <property type="term" value="F:protein serine/threonine phosphatase activity"/>
    <property type="evidence" value="ECO:0007669"/>
    <property type="project" value="InterPro"/>
</dbReference>
<dbReference type="PANTHER" id="PTHR47992">
    <property type="entry name" value="PROTEIN PHOSPHATASE"/>
    <property type="match status" value="1"/>
</dbReference>
<dbReference type="EMBL" id="LWCA01000546">
    <property type="protein sequence ID" value="OAF67923.1"/>
    <property type="molecule type" value="Genomic_DNA"/>
</dbReference>
<organism evidence="2 3">
    <name type="scientific">Intoshia linei</name>
    <dbReference type="NCBI Taxonomy" id="1819745"/>
    <lineage>
        <taxon>Eukaryota</taxon>
        <taxon>Metazoa</taxon>
        <taxon>Spiralia</taxon>
        <taxon>Lophotrochozoa</taxon>
        <taxon>Mesozoa</taxon>
        <taxon>Orthonectida</taxon>
        <taxon>Rhopaluridae</taxon>
        <taxon>Intoshia</taxon>
    </lineage>
</organism>
<proteinExistence type="predicted"/>
<evidence type="ECO:0000313" key="3">
    <source>
        <dbReference type="Proteomes" id="UP000078046"/>
    </source>
</evidence>
<dbReference type="SUPFAM" id="SSF81606">
    <property type="entry name" value="PP2C-like"/>
    <property type="match status" value="1"/>
</dbReference>
<evidence type="ECO:0000313" key="2">
    <source>
        <dbReference type="EMBL" id="OAF67923.1"/>
    </source>
</evidence>
<dbReference type="Pfam" id="PF00481">
    <property type="entry name" value="PP2C"/>
    <property type="match status" value="1"/>
</dbReference>
<comment type="caution">
    <text evidence="2">The sequence shown here is derived from an EMBL/GenBank/DDBJ whole genome shotgun (WGS) entry which is preliminary data.</text>
</comment>
<dbReference type="InterPro" id="IPR001932">
    <property type="entry name" value="PPM-type_phosphatase-like_dom"/>
</dbReference>
<name>A0A177B2V1_9BILA</name>
<dbReference type="InterPro" id="IPR015655">
    <property type="entry name" value="PP2C"/>
</dbReference>
<feature type="domain" description="PPM-type phosphatase" evidence="1">
    <location>
        <begin position="1"/>
        <end position="180"/>
    </location>
</feature>
<accession>A0A177B2V1</accession>
<evidence type="ECO:0000259" key="1">
    <source>
        <dbReference type="PROSITE" id="PS51746"/>
    </source>
</evidence>
<dbReference type="InterPro" id="IPR036457">
    <property type="entry name" value="PPM-type-like_dom_sf"/>
</dbReference>
<dbReference type="PROSITE" id="PS51746">
    <property type="entry name" value="PPM_2"/>
    <property type="match status" value="1"/>
</dbReference>